<dbReference type="Ensembl" id="ENSSFAT00005036706.1">
    <property type="protein sequence ID" value="ENSSFAP00005035372.1"/>
    <property type="gene ID" value="ENSSFAG00005017910.1"/>
</dbReference>
<accession>A0A672I2C3</accession>
<evidence type="ECO:0000313" key="2">
    <source>
        <dbReference type="Proteomes" id="UP000472267"/>
    </source>
</evidence>
<dbReference type="AlphaFoldDB" id="A0A672I2C3"/>
<name>A0A672I2C3_SALFA</name>
<protein>
    <recommendedName>
        <fullName evidence="3">Reverse transcriptase domain-containing protein</fullName>
    </recommendedName>
</protein>
<evidence type="ECO:0000313" key="1">
    <source>
        <dbReference type="Ensembl" id="ENSSFAP00005035372.1"/>
    </source>
</evidence>
<dbReference type="InParanoid" id="A0A672I2C3"/>
<sequence>HPLTPSPHTHPSGHYTQTHSLYADDILLYLQEPKTSVQEIFKLLTNFSSLSDYSVERPSYHSVRTHSHSQNQNFTTNKLFFFNDSI</sequence>
<evidence type="ECO:0008006" key="3">
    <source>
        <dbReference type="Google" id="ProtNLM"/>
    </source>
</evidence>
<dbReference type="Proteomes" id="UP000472267">
    <property type="component" value="Unassembled WGS sequence"/>
</dbReference>
<organism evidence="1 2">
    <name type="scientific">Salarias fasciatus</name>
    <name type="common">Jewelled blenny</name>
    <name type="synonym">Blennius fasciatus</name>
    <dbReference type="NCBI Taxonomy" id="181472"/>
    <lineage>
        <taxon>Eukaryota</taxon>
        <taxon>Metazoa</taxon>
        <taxon>Chordata</taxon>
        <taxon>Craniata</taxon>
        <taxon>Vertebrata</taxon>
        <taxon>Euteleostomi</taxon>
        <taxon>Actinopterygii</taxon>
        <taxon>Neopterygii</taxon>
        <taxon>Teleostei</taxon>
        <taxon>Neoteleostei</taxon>
        <taxon>Acanthomorphata</taxon>
        <taxon>Ovalentaria</taxon>
        <taxon>Blenniimorphae</taxon>
        <taxon>Blenniiformes</taxon>
        <taxon>Blennioidei</taxon>
        <taxon>Blenniidae</taxon>
        <taxon>Salariinae</taxon>
        <taxon>Salarias</taxon>
    </lineage>
</organism>
<proteinExistence type="predicted"/>
<keyword evidence="2" id="KW-1185">Reference proteome</keyword>
<reference evidence="1" key="2">
    <citation type="submission" date="2025-09" db="UniProtKB">
        <authorList>
            <consortium name="Ensembl"/>
        </authorList>
    </citation>
    <scope>IDENTIFICATION</scope>
</reference>
<reference evidence="1" key="1">
    <citation type="submission" date="2025-08" db="UniProtKB">
        <authorList>
            <consortium name="Ensembl"/>
        </authorList>
    </citation>
    <scope>IDENTIFICATION</scope>
</reference>